<evidence type="ECO:0000313" key="1">
    <source>
        <dbReference type="EMBL" id="AYD68665.1"/>
    </source>
</evidence>
<sequence length="228" mass="27917">MESKKMKEYDYFDMFGVDIENKLNSMLERVDYEDLGEITGGFFIKNEKMFFFYYYKMNPHNYINLNELLYDVIIIFDDIIEDVIEQEEVSEFSAREKIKNDICTEIYQMLKRYVKIKGYKDNFIKELKNYQGKTLYKLEIDDLVEEAYWRNFECDYENEIDKIDEIDEYDVLEYNLQNKFEEFLNNIYLSIKVLEKGGEEEFLYTITEVDVIYHKNFFKIIEEVKEQE</sequence>
<name>A0A386JC06_CLODI</name>
<accession>A0A386JC06</accession>
<dbReference type="AlphaFoldDB" id="A0A386JC06"/>
<gene>
    <name evidence="1" type="ORF">pHSJD-312_00044</name>
</gene>
<protein>
    <submittedName>
        <fullName evidence="1">Uncharacterized protein</fullName>
    </submittedName>
</protein>
<proteinExistence type="predicted"/>
<dbReference type="RefSeq" id="WP_172693297.1">
    <property type="nucleotide sequence ID" value="NZ_MG973074.1"/>
</dbReference>
<geneLocation type="plasmid" evidence="1">
    <name>pHSJD-312</name>
</geneLocation>
<keyword evidence="1" id="KW-0614">Plasmid</keyword>
<reference evidence="1" key="1">
    <citation type="journal article" date="2018" name="Sci. Rep.">
        <title>Novel Clade C-I Clostridium difficile strains escape diagnostic tests, differ in pathogenicity potential and carry toxins on extrachromosomal elements.</title>
        <authorList>
            <person name="Ramirez-Vargas G."/>
            <person name="Lopez-Urena D."/>
            <person name="Badilla A."/>
            <person name="Orozco-Aguilar J."/>
            <person name="Murillo T."/>
            <person name="Rojas P."/>
            <person name="Riedel T."/>
            <person name="Overmann J."/>
            <person name="Gonzalez G."/>
            <person name="Chaves-Olarte E."/>
            <person name="Quesada-Gomez C."/>
            <person name="Rodriguez C."/>
        </authorList>
    </citation>
    <scope>NUCLEOTIDE SEQUENCE</scope>
    <source>
        <strain evidence="1">HSJD-312</strain>
        <plasmid evidence="1">pHSJD-312</plasmid>
    </source>
</reference>
<dbReference type="EMBL" id="MG973074">
    <property type="protein sequence ID" value="AYD68665.1"/>
    <property type="molecule type" value="Genomic_DNA"/>
</dbReference>
<organism evidence="1">
    <name type="scientific">Clostridioides difficile</name>
    <name type="common">Peptoclostridium difficile</name>
    <dbReference type="NCBI Taxonomy" id="1496"/>
    <lineage>
        <taxon>Bacteria</taxon>
        <taxon>Bacillati</taxon>
        <taxon>Bacillota</taxon>
        <taxon>Clostridia</taxon>
        <taxon>Peptostreptococcales</taxon>
        <taxon>Peptostreptococcaceae</taxon>
        <taxon>Clostridioides</taxon>
    </lineage>
</organism>